<accession>A0AAD5U2E0</accession>
<dbReference type="Proteomes" id="UP001211065">
    <property type="component" value="Unassembled WGS sequence"/>
</dbReference>
<dbReference type="EMBL" id="JADGJW010000565">
    <property type="protein sequence ID" value="KAJ3215134.1"/>
    <property type="molecule type" value="Genomic_DNA"/>
</dbReference>
<dbReference type="PROSITE" id="PS50048">
    <property type="entry name" value="ZN2_CY6_FUNGAL_2"/>
    <property type="match status" value="1"/>
</dbReference>
<dbReference type="InterPro" id="IPR001138">
    <property type="entry name" value="Zn2Cys6_DnaBD"/>
</dbReference>
<keyword evidence="1" id="KW-0539">Nucleus</keyword>
<sequence length="814" mass="93702">MKKFSSKACDRCKIRRRKCEIVNEKRECKLCIESFTKCVFSPTTVKRGPKTGLKKELLRKICSLESMLALKDQKMDKETTDNNSMEHEKSNHLSVNLEDVHNFNEISPTDSYFSVNSIENTVLISTDLKRRNANHDYVSPESIVDHYFSELEETFDSPFIDISNQLPNINTHFVDEKSCAVLNQSLAASNNLNTPLSSTQFLFNSQDLLSQTTSRKLQSVPEVSQNNFSTSMEVKKHNRYPSNKLYNLTKSPIAIKQNELLSNIPINLNTNNTFLSVYPNYKLSDSLKQNNYFLDQFNDVVDKIYPNNDNFTFMNFDSYTDPTRSLTEMIPFESLKSNLNFDDINKEYNFSLLNNLEGCSQNENFRKKFQQGLSKNPLVCDRNMDYIMPIYSNDVIIARFNSKGKAGSPKPFPTYLLNMANSVKVISECGVKDEVLFKSALEMAHKTATQLKDMSNTEYKQNDTVITMLLLGIFFFINGMVENGYYWLYEVYKLAQDCNWDRSSKSLSSLPNEVKERRLIWAWFMYVSSHTSYNLIVNEADHLYMLSEDTWTQLGIPNKSDIGDPCANRISLVLQSAFLYRKSTRFLMRQFDNDIKEPRTAMMKTFSNIFPSISVEDLHDALIDWFDSVPCELKIFDDLGIFLHGEAEVGGDFESRYFRLNLAGTFILSLISLHKKNNSTMEKIDLKFKLTKNSSKVSKVTSLELILILARAISSVLKPVNELNLAEKSIMSFKRKLEFDSLTSTVIYNLSEALQEVLMVNESRGWTTNENLRKEGLKILELFFEILNLQENFLPLSSIFIGALKPNFEKILKN</sequence>
<proteinExistence type="predicted"/>
<dbReference type="GO" id="GO:0000981">
    <property type="term" value="F:DNA-binding transcription factor activity, RNA polymerase II-specific"/>
    <property type="evidence" value="ECO:0007669"/>
    <property type="project" value="InterPro"/>
</dbReference>
<dbReference type="PROSITE" id="PS00463">
    <property type="entry name" value="ZN2_CY6_FUNGAL_1"/>
    <property type="match status" value="1"/>
</dbReference>
<name>A0AAD5U2E0_9FUNG</name>
<feature type="domain" description="Zn(2)-C6 fungal-type" evidence="2">
    <location>
        <begin position="8"/>
        <end position="40"/>
    </location>
</feature>
<dbReference type="InterPro" id="IPR036864">
    <property type="entry name" value="Zn2-C6_fun-type_DNA-bd_sf"/>
</dbReference>
<dbReference type="CDD" id="cd12148">
    <property type="entry name" value="fungal_TF_MHR"/>
    <property type="match status" value="1"/>
</dbReference>
<reference evidence="3" key="1">
    <citation type="submission" date="2020-05" db="EMBL/GenBank/DDBJ databases">
        <title>Phylogenomic resolution of chytrid fungi.</title>
        <authorList>
            <person name="Stajich J.E."/>
            <person name="Amses K."/>
            <person name="Simmons R."/>
            <person name="Seto K."/>
            <person name="Myers J."/>
            <person name="Bonds A."/>
            <person name="Quandt C.A."/>
            <person name="Barry K."/>
            <person name="Liu P."/>
            <person name="Grigoriev I."/>
            <person name="Longcore J.E."/>
            <person name="James T.Y."/>
        </authorList>
    </citation>
    <scope>NUCLEOTIDE SEQUENCE</scope>
    <source>
        <strain evidence="3">JEL0476</strain>
    </source>
</reference>
<dbReference type="InterPro" id="IPR050987">
    <property type="entry name" value="AtrR-like"/>
</dbReference>
<dbReference type="SUPFAM" id="SSF57701">
    <property type="entry name" value="Zn2/Cys6 DNA-binding domain"/>
    <property type="match status" value="1"/>
</dbReference>
<dbReference type="PANTHER" id="PTHR46910">
    <property type="entry name" value="TRANSCRIPTION FACTOR PDR1"/>
    <property type="match status" value="1"/>
</dbReference>
<organism evidence="3 4">
    <name type="scientific">Clydaea vesicula</name>
    <dbReference type="NCBI Taxonomy" id="447962"/>
    <lineage>
        <taxon>Eukaryota</taxon>
        <taxon>Fungi</taxon>
        <taxon>Fungi incertae sedis</taxon>
        <taxon>Chytridiomycota</taxon>
        <taxon>Chytridiomycota incertae sedis</taxon>
        <taxon>Chytridiomycetes</taxon>
        <taxon>Lobulomycetales</taxon>
        <taxon>Lobulomycetaceae</taxon>
        <taxon>Clydaea</taxon>
    </lineage>
</organism>
<dbReference type="Gene3D" id="4.10.240.10">
    <property type="entry name" value="Zn(2)-C6 fungal-type DNA-binding domain"/>
    <property type="match status" value="1"/>
</dbReference>
<evidence type="ECO:0000313" key="4">
    <source>
        <dbReference type="Proteomes" id="UP001211065"/>
    </source>
</evidence>
<dbReference type="GO" id="GO:0008270">
    <property type="term" value="F:zinc ion binding"/>
    <property type="evidence" value="ECO:0007669"/>
    <property type="project" value="InterPro"/>
</dbReference>
<dbReference type="CDD" id="cd00067">
    <property type="entry name" value="GAL4"/>
    <property type="match status" value="1"/>
</dbReference>
<gene>
    <name evidence="3" type="ORF">HK099_006501</name>
</gene>
<keyword evidence="4" id="KW-1185">Reference proteome</keyword>
<dbReference type="AlphaFoldDB" id="A0AAD5U2E0"/>
<evidence type="ECO:0000256" key="1">
    <source>
        <dbReference type="ARBA" id="ARBA00023242"/>
    </source>
</evidence>
<evidence type="ECO:0000259" key="2">
    <source>
        <dbReference type="PROSITE" id="PS50048"/>
    </source>
</evidence>
<comment type="caution">
    <text evidence="3">The sequence shown here is derived from an EMBL/GenBank/DDBJ whole genome shotgun (WGS) entry which is preliminary data.</text>
</comment>
<evidence type="ECO:0000313" key="3">
    <source>
        <dbReference type="EMBL" id="KAJ3215134.1"/>
    </source>
</evidence>
<dbReference type="PANTHER" id="PTHR46910:SF1">
    <property type="entry name" value="MISCELLANEOUS ZN(II)2CYS6 TRANSCRIPTION FACTOR (EUROFUNG)-RELATED"/>
    <property type="match status" value="1"/>
</dbReference>
<protein>
    <recommendedName>
        <fullName evidence="2">Zn(2)-C6 fungal-type domain-containing protein</fullName>
    </recommendedName>
</protein>